<evidence type="ECO:0000313" key="1">
    <source>
        <dbReference type="EMBL" id="GES88740.1"/>
    </source>
</evidence>
<comment type="caution">
    <text evidence="1">The sequence shown here is derived from an EMBL/GenBank/DDBJ whole genome shotgun (WGS) entry which is preliminary data.</text>
</comment>
<protein>
    <submittedName>
        <fullName evidence="1">Uncharacterized protein</fullName>
    </submittedName>
</protein>
<dbReference type="Proteomes" id="UP000615446">
    <property type="component" value="Unassembled WGS sequence"/>
</dbReference>
<proteinExistence type="predicted"/>
<sequence>MFNYTEQPVIGFRPRPLCSICSICSNCSGSCARSTNSKIFYYWLIIMLNGQHTLSPVVPTSPEKRFDRKSDLTKDFHSFILV</sequence>
<gene>
    <name evidence="1" type="ORF">RCL2_001566900</name>
</gene>
<reference evidence="1" key="1">
    <citation type="submission" date="2019-10" db="EMBL/GenBank/DDBJ databases">
        <title>Conservation and host-specific expression of non-tandemly repeated heterogenous ribosome RNA gene in arbuscular mycorrhizal fungi.</title>
        <authorList>
            <person name="Maeda T."/>
            <person name="Kobayashi Y."/>
            <person name="Nakagawa T."/>
            <person name="Ezawa T."/>
            <person name="Yamaguchi K."/>
            <person name="Bino T."/>
            <person name="Nishimoto Y."/>
            <person name="Shigenobu S."/>
            <person name="Kawaguchi M."/>
        </authorList>
    </citation>
    <scope>NUCLEOTIDE SEQUENCE</scope>
    <source>
        <strain evidence="1">HR1</strain>
    </source>
</reference>
<name>A0A8H3LN14_9GLOM</name>
<dbReference type="AlphaFoldDB" id="A0A8H3LN14"/>
<accession>A0A8H3LN14</accession>
<organism evidence="1 2">
    <name type="scientific">Rhizophagus clarus</name>
    <dbReference type="NCBI Taxonomy" id="94130"/>
    <lineage>
        <taxon>Eukaryota</taxon>
        <taxon>Fungi</taxon>
        <taxon>Fungi incertae sedis</taxon>
        <taxon>Mucoromycota</taxon>
        <taxon>Glomeromycotina</taxon>
        <taxon>Glomeromycetes</taxon>
        <taxon>Glomerales</taxon>
        <taxon>Glomeraceae</taxon>
        <taxon>Rhizophagus</taxon>
    </lineage>
</organism>
<dbReference type="EMBL" id="BLAL01000182">
    <property type="protein sequence ID" value="GES88740.1"/>
    <property type="molecule type" value="Genomic_DNA"/>
</dbReference>
<evidence type="ECO:0000313" key="2">
    <source>
        <dbReference type="Proteomes" id="UP000615446"/>
    </source>
</evidence>